<evidence type="ECO:0000313" key="1">
    <source>
        <dbReference type="EMBL" id="MBL6448199.1"/>
    </source>
</evidence>
<dbReference type="AlphaFoldDB" id="A0A937FY63"/>
<keyword evidence="2" id="KW-1185">Reference proteome</keyword>
<comment type="caution">
    <text evidence="1">The sequence shown here is derived from an EMBL/GenBank/DDBJ whole genome shotgun (WGS) entry which is preliminary data.</text>
</comment>
<organism evidence="1 2">
    <name type="scientific">Fulvivirga marina</name>
    <dbReference type="NCBI Taxonomy" id="2494733"/>
    <lineage>
        <taxon>Bacteria</taxon>
        <taxon>Pseudomonadati</taxon>
        <taxon>Bacteroidota</taxon>
        <taxon>Cytophagia</taxon>
        <taxon>Cytophagales</taxon>
        <taxon>Fulvivirgaceae</taxon>
        <taxon>Fulvivirga</taxon>
    </lineage>
</organism>
<name>A0A937FY63_9BACT</name>
<gene>
    <name evidence="1" type="ORF">JMN32_17930</name>
</gene>
<protein>
    <submittedName>
        <fullName evidence="1">Uncharacterized protein</fullName>
    </submittedName>
</protein>
<reference evidence="1" key="1">
    <citation type="submission" date="2021-01" db="EMBL/GenBank/DDBJ databases">
        <title>Fulvivirga kasyanovii gen. nov., sp nov., a novel member of the phylum Bacteroidetes isolated from seawater in a mussel farm.</title>
        <authorList>
            <person name="Zhao L.-H."/>
            <person name="Wang Z.-J."/>
        </authorList>
    </citation>
    <scope>NUCLEOTIDE SEQUENCE</scope>
    <source>
        <strain evidence="1">29W222</strain>
    </source>
</reference>
<proteinExistence type="predicted"/>
<sequence length="375" mass="40360">MSKITCFKQTTNQVFELDTSTTLDKIRTTLTSAGFMPPDDEAQNIGYRFVAYQAKDTRNLDDCLIAKSVEHLVPLSGVLGPAQQLIITNEFATSKPDLMGIGVDWWFNRYVGAQVTLNQTDASAIEQNQKIGAFPPLMLTNVIPTSKNVTGIYDNVCVCVDGTVVDMSLSSWGAAGYAEYIGADSGEPVVDGLFLPYNQNAINSYCTGAPFRRWAGNPPTTIQIQGTDEVSIAPGKTLSYQRVTFKTARITHWSRGSESVTSNATPPPLNAPTEMALFENGPMMAMAHETAASNQRQIADAKKGAVVVPGNGIKPGTPTHGGSSNQQFGKPISVTVDPWTDALGEVVVYFFVFKSHADAVATINGINAPDPNIWN</sequence>
<dbReference type="EMBL" id="JAEUGD010000059">
    <property type="protein sequence ID" value="MBL6448199.1"/>
    <property type="molecule type" value="Genomic_DNA"/>
</dbReference>
<accession>A0A937FY63</accession>
<evidence type="ECO:0000313" key="2">
    <source>
        <dbReference type="Proteomes" id="UP000614216"/>
    </source>
</evidence>
<dbReference type="Proteomes" id="UP000614216">
    <property type="component" value="Unassembled WGS sequence"/>
</dbReference>
<dbReference type="RefSeq" id="WP_202857742.1">
    <property type="nucleotide sequence ID" value="NZ_JAEUGD010000059.1"/>
</dbReference>